<dbReference type="CDD" id="cd06347">
    <property type="entry name" value="PBP1_ABC_LivK_ligand_binding-like"/>
    <property type="match status" value="1"/>
</dbReference>
<dbReference type="PANTHER" id="PTHR30483">
    <property type="entry name" value="LEUCINE-SPECIFIC-BINDING PROTEIN"/>
    <property type="match status" value="1"/>
</dbReference>
<gene>
    <name evidence="5" type="ORF">H9826_07550</name>
</gene>
<evidence type="ECO:0000256" key="3">
    <source>
        <dbReference type="SAM" id="SignalP"/>
    </source>
</evidence>
<evidence type="ECO:0000313" key="5">
    <source>
        <dbReference type="EMBL" id="HIY73812.1"/>
    </source>
</evidence>
<reference evidence="5" key="1">
    <citation type="journal article" date="2021" name="PeerJ">
        <title>Extensive microbial diversity within the chicken gut microbiome revealed by metagenomics and culture.</title>
        <authorList>
            <person name="Gilroy R."/>
            <person name="Ravi A."/>
            <person name="Getino M."/>
            <person name="Pursley I."/>
            <person name="Horton D.L."/>
            <person name="Alikhan N.F."/>
            <person name="Baker D."/>
            <person name="Gharbi K."/>
            <person name="Hall N."/>
            <person name="Watson M."/>
            <person name="Adriaenssens E.M."/>
            <person name="Foster-Nyarko E."/>
            <person name="Jarju S."/>
            <person name="Secka A."/>
            <person name="Antonio M."/>
            <person name="Oren A."/>
            <person name="Chaudhuri R.R."/>
            <person name="La Ragione R."/>
            <person name="Hildebrand F."/>
            <person name="Pallen M.J."/>
        </authorList>
    </citation>
    <scope>NUCLEOTIDE SEQUENCE</scope>
    <source>
        <strain evidence="5">CHK33-7979</strain>
    </source>
</reference>
<evidence type="ECO:0000256" key="1">
    <source>
        <dbReference type="ARBA" id="ARBA00010062"/>
    </source>
</evidence>
<evidence type="ECO:0000256" key="2">
    <source>
        <dbReference type="ARBA" id="ARBA00022729"/>
    </source>
</evidence>
<dbReference type="SUPFAM" id="SSF53822">
    <property type="entry name" value="Periplasmic binding protein-like I"/>
    <property type="match status" value="1"/>
</dbReference>
<reference evidence="5" key="2">
    <citation type="submission" date="2021-04" db="EMBL/GenBank/DDBJ databases">
        <authorList>
            <person name="Gilroy R."/>
        </authorList>
    </citation>
    <scope>NUCLEOTIDE SEQUENCE</scope>
    <source>
        <strain evidence="5">CHK33-7979</strain>
    </source>
</reference>
<name>A0A9D2CEA9_9FIRM</name>
<evidence type="ECO:0000313" key="6">
    <source>
        <dbReference type="Proteomes" id="UP000886824"/>
    </source>
</evidence>
<dbReference type="InterPro" id="IPR028082">
    <property type="entry name" value="Peripla_BP_I"/>
</dbReference>
<dbReference type="InterPro" id="IPR051010">
    <property type="entry name" value="BCAA_transport"/>
</dbReference>
<protein>
    <submittedName>
        <fullName evidence="5">ABC transporter substrate-binding protein</fullName>
    </submittedName>
</protein>
<comment type="caution">
    <text evidence="5">The sequence shown here is derived from an EMBL/GenBank/DDBJ whole genome shotgun (WGS) entry which is preliminary data.</text>
</comment>
<comment type="similarity">
    <text evidence="1">Belongs to the leucine-binding protein family.</text>
</comment>
<sequence length="408" mass="41881">MKRILASALSAALLMGALAGCGGNTGYGSVSGSGSDASTGGSSSGENVIKIGVFEPATGDSAYGGKKEMLGMQYANSLTPTVEVGGTEYTVELVYADNGSSTDKAPTAASQLVSEGVSLVLGSYGSGVSIAGGPTFGSAGIPAIGVTCTNPNVTAGNDYYFRICFLDPFQGTVLANFAMDKFSATTAYCLGDAGNEYDQGLIAYFEQAFTAAGGTVIKDSFPTNNSDFNSYLNKAKDQGADVIFTPVSIAYATQIITQAADLGIEAPFLGSDTLDDNMVLEAAKGTNVQLYVSTFYQEGGDPAFDEGIKNYINTADGALEANGGNDTIAAVSAMGYDAYYVALEAIKAAGSADPADIKAALWDVTYDGVSGHIEFDDVNGDAVRDTAYIKHSTNDGAWELEGVQTVAE</sequence>
<feature type="chain" id="PRO_5039293049" evidence="3">
    <location>
        <begin position="20"/>
        <end position="408"/>
    </location>
</feature>
<proteinExistence type="inferred from homology"/>
<dbReference type="Pfam" id="PF13458">
    <property type="entry name" value="Peripla_BP_6"/>
    <property type="match status" value="1"/>
</dbReference>
<dbReference type="PANTHER" id="PTHR30483:SF6">
    <property type="entry name" value="PERIPLASMIC BINDING PROTEIN OF ABC TRANSPORTER FOR NATURAL AMINO ACIDS"/>
    <property type="match status" value="1"/>
</dbReference>
<dbReference type="PROSITE" id="PS51257">
    <property type="entry name" value="PROKAR_LIPOPROTEIN"/>
    <property type="match status" value="1"/>
</dbReference>
<dbReference type="Proteomes" id="UP000886824">
    <property type="component" value="Unassembled WGS sequence"/>
</dbReference>
<dbReference type="EMBL" id="DXCX01000078">
    <property type="protein sequence ID" value="HIY73812.1"/>
    <property type="molecule type" value="Genomic_DNA"/>
</dbReference>
<dbReference type="InterPro" id="IPR028081">
    <property type="entry name" value="Leu-bd"/>
</dbReference>
<keyword evidence="2 3" id="KW-0732">Signal</keyword>
<dbReference type="Gene3D" id="3.40.50.2300">
    <property type="match status" value="2"/>
</dbReference>
<organism evidence="5 6">
    <name type="scientific">Candidatus Intestinimonas merdavium</name>
    <dbReference type="NCBI Taxonomy" id="2838622"/>
    <lineage>
        <taxon>Bacteria</taxon>
        <taxon>Bacillati</taxon>
        <taxon>Bacillota</taxon>
        <taxon>Clostridia</taxon>
        <taxon>Eubacteriales</taxon>
        <taxon>Intestinimonas</taxon>
    </lineage>
</organism>
<dbReference type="AlphaFoldDB" id="A0A9D2CEA9"/>
<feature type="signal peptide" evidence="3">
    <location>
        <begin position="1"/>
        <end position="19"/>
    </location>
</feature>
<evidence type="ECO:0000259" key="4">
    <source>
        <dbReference type="Pfam" id="PF13458"/>
    </source>
</evidence>
<feature type="domain" description="Leucine-binding protein" evidence="4">
    <location>
        <begin position="49"/>
        <end position="387"/>
    </location>
</feature>
<accession>A0A9D2CEA9</accession>